<keyword evidence="6" id="KW-0645">Protease</keyword>
<dbReference type="Pfam" id="PF13180">
    <property type="entry name" value="PDZ_2"/>
    <property type="match status" value="1"/>
</dbReference>
<dbReference type="Proteomes" id="UP001165395">
    <property type="component" value="Unassembled WGS sequence"/>
</dbReference>
<dbReference type="EC" id="3.4.21.107" evidence="4"/>
<reference evidence="13" key="1">
    <citation type="submission" date="2021-10" db="EMBL/GenBank/DDBJ databases">
        <title>The complete genome sequence of Leeia sp. TBRC 13508.</title>
        <authorList>
            <person name="Charoenyingcharoen P."/>
            <person name="Yukphan P."/>
        </authorList>
    </citation>
    <scope>NUCLEOTIDE SEQUENCE</scope>
    <source>
        <strain evidence="13">TBRC 13508</strain>
    </source>
</reference>
<dbReference type="Pfam" id="PF17820">
    <property type="entry name" value="PDZ_6"/>
    <property type="match status" value="1"/>
</dbReference>
<keyword evidence="9" id="KW-0720">Serine protease</keyword>
<comment type="similarity">
    <text evidence="3">Belongs to the peptidase S1C family.</text>
</comment>
<dbReference type="PANTHER" id="PTHR22939:SF130">
    <property type="entry name" value="PERIPLASMIC SERINE ENDOPROTEASE DEGP-LIKE-RELATED"/>
    <property type="match status" value="1"/>
</dbReference>
<dbReference type="InterPro" id="IPR041489">
    <property type="entry name" value="PDZ_6"/>
</dbReference>
<keyword evidence="10" id="KW-0346">Stress response</keyword>
<dbReference type="InterPro" id="IPR001478">
    <property type="entry name" value="PDZ"/>
</dbReference>
<proteinExistence type="inferred from homology"/>
<name>A0ABS8D2N5_9NEIS</name>
<dbReference type="Pfam" id="PF13365">
    <property type="entry name" value="Trypsin_2"/>
    <property type="match status" value="1"/>
</dbReference>
<keyword evidence="14" id="KW-1185">Reference proteome</keyword>
<evidence type="ECO:0000256" key="7">
    <source>
        <dbReference type="ARBA" id="ARBA00022764"/>
    </source>
</evidence>
<evidence type="ECO:0000256" key="6">
    <source>
        <dbReference type="ARBA" id="ARBA00022670"/>
    </source>
</evidence>
<comment type="catalytic activity">
    <reaction evidence="1">
        <text>Acts on substrates that are at least partially unfolded. The cleavage site P1 residue is normally between a pair of hydrophobic residues, such as Val-|-Val.</text>
        <dbReference type="EC" id="3.4.21.107"/>
    </reaction>
</comment>
<comment type="caution">
    <text evidence="13">The sequence shown here is derived from an EMBL/GenBank/DDBJ whole genome shotgun (WGS) entry which is preliminary data.</text>
</comment>
<dbReference type="Gene3D" id="2.30.42.10">
    <property type="match status" value="2"/>
</dbReference>
<evidence type="ECO:0000256" key="2">
    <source>
        <dbReference type="ARBA" id="ARBA00004418"/>
    </source>
</evidence>
<feature type="domain" description="PDZ" evidence="12">
    <location>
        <begin position="356"/>
        <end position="426"/>
    </location>
</feature>
<dbReference type="InterPro" id="IPR009003">
    <property type="entry name" value="Peptidase_S1_PA"/>
</dbReference>
<gene>
    <name evidence="13" type="ORF">LIN78_01585</name>
</gene>
<dbReference type="SUPFAM" id="SSF50494">
    <property type="entry name" value="Trypsin-like serine proteases"/>
    <property type="match status" value="1"/>
</dbReference>
<organism evidence="13 14">
    <name type="scientific">Leeia speluncae</name>
    <dbReference type="NCBI Taxonomy" id="2884804"/>
    <lineage>
        <taxon>Bacteria</taxon>
        <taxon>Pseudomonadati</taxon>
        <taxon>Pseudomonadota</taxon>
        <taxon>Betaproteobacteria</taxon>
        <taxon>Neisseriales</taxon>
        <taxon>Leeiaceae</taxon>
        <taxon>Leeia</taxon>
    </lineage>
</organism>
<dbReference type="PRINTS" id="PR00834">
    <property type="entry name" value="PROTEASES2C"/>
</dbReference>
<dbReference type="RefSeq" id="WP_227177802.1">
    <property type="nucleotide sequence ID" value="NZ_JAJBZT010000001.1"/>
</dbReference>
<evidence type="ECO:0000256" key="9">
    <source>
        <dbReference type="ARBA" id="ARBA00022825"/>
    </source>
</evidence>
<evidence type="ECO:0000256" key="5">
    <source>
        <dbReference type="ARBA" id="ARBA00013958"/>
    </source>
</evidence>
<evidence type="ECO:0000256" key="8">
    <source>
        <dbReference type="ARBA" id="ARBA00022801"/>
    </source>
</evidence>
<evidence type="ECO:0000313" key="13">
    <source>
        <dbReference type="EMBL" id="MCB6182248.1"/>
    </source>
</evidence>
<dbReference type="InterPro" id="IPR036034">
    <property type="entry name" value="PDZ_sf"/>
</dbReference>
<comment type="subcellular location">
    <subcellularLocation>
        <location evidence="2">Periplasm</location>
    </subcellularLocation>
</comment>
<evidence type="ECO:0000256" key="11">
    <source>
        <dbReference type="ARBA" id="ARBA00032850"/>
    </source>
</evidence>
<dbReference type="PROSITE" id="PS50106">
    <property type="entry name" value="PDZ"/>
    <property type="match status" value="2"/>
</dbReference>
<sequence length="461" mass="49686">MFAWAEKKKLINQTIGVFVLTFSFQVQALDLPDITDLVERQSQVVVNINTTQPLSDLKRSTLESDLATEYVKKNFPQVLKEVKNQSLGSGLLISSDGYVVSSSRNIEGVDDITVKLADKREFKARLIGVDRRLDLALLKIPATNVPKANIADVDRIKLGEWVVAIGAPFAGDSAVSLGVVSSKGRSISEDLYIPFIQSDLSTSSGSALFNSRGEVVGVNAQIGSSNINNRSASFFIPIDMVLDVVTQLKANAKLTSGKLGLVIQNLVRDPADATTTEKNTGVLVVSVDKNSLLDKAGLKAGDIILSLNGKPVISAIEFQKTIGLLKTGARGSLSIQRATATKEISFAIAEPVDEKSVQIERNKAVNKPDYSGRLGVSLTELNANQKRVLDIPFGLVVSDVQPVAQKAGMQEGDVVIGINNESIKSLVQFNQYLDRAVKGTVIALLVKREDSTLFIPVKIQN</sequence>
<dbReference type="SMART" id="SM00228">
    <property type="entry name" value="PDZ"/>
    <property type="match status" value="2"/>
</dbReference>
<evidence type="ECO:0000256" key="10">
    <source>
        <dbReference type="ARBA" id="ARBA00023016"/>
    </source>
</evidence>
<dbReference type="SUPFAM" id="SSF50156">
    <property type="entry name" value="PDZ domain-like"/>
    <property type="match status" value="2"/>
</dbReference>
<evidence type="ECO:0000256" key="3">
    <source>
        <dbReference type="ARBA" id="ARBA00010541"/>
    </source>
</evidence>
<feature type="domain" description="PDZ" evidence="12">
    <location>
        <begin position="253"/>
        <end position="326"/>
    </location>
</feature>
<evidence type="ECO:0000256" key="1">
    <source>
        <dbReference type="ARBA" id="ARBA00001772"/>
    </source>
</evidence>
<dbReference type="EMBL" id="JAJBZT010000001">
    <property type="protein sequence ID" value="MCB6182248.1"/>
    <property type="molecule type" value="Genomic_DNA"/>
</dbReference>
<evidence type="ECO:0000256" key="4">
    <source>
        <dbReference type="ARBA" id="ARBA00013035"/>
    </source>
</evidence>
<dbReference type="Gene3D" id="2.40.10.120">
    <property type="match status" value="1"/>
</dbReference>
<evidence type="ECO:0000313" key="14">
    <source>
        <dbReference type="Proteomes" id="UP001165395"/>
    </source>
</evidence>
<keyword evidence="8" id="KW-0378">Hydrolase</keyword>
<dbReference type="InterPro" id="IPR001940">
    <property type="entry name" value="Peptidase_S1C"/>
</dbReference>
<protein>
    <recommendedName>
        <fullName evidence="5">Probable periplasmic serine endoprotease DegP-like</fullName>
        <ecNumber evidence="4">3.4.21.107</ecNumber>
    </recommendedName>
    <alternativeName>
        <fullName evidence="11">Protease Do</fullName>
    </alternativeName>
</protein>
<dbReference type="PANTHER" id="PTHR22939">
    <property type="entry name" value="SERINE PROTEASE FAMILY S1C HTRA-RELATED"/>
    <property type="match status" value="1"/>
</dbReference>
<keyword evidence="7" id="KW-0574">Periplasm</keyword>
<evidence type="ECO:0000259" key="12">
    <source>
        <dbReference type="PROSITE" id="PS50106"/>
    </source>
</evidence>
<accession>A0ABS8D2N5</accession>